<dbReference type="EMBL" id="BIFR01000002">
    <property type="protein sequence ID" value="GCE15319.1"/>
    <property type="molecule type" value="Genomic_DNA"/>
</dbReference>
<sequence length="276" mass="31186">MANAKTFQRRVGFHWTCVAPATILPDLCFSMGEDGSEVMPSLREEMSREGLCFLRVLGIASDGLYLTHVSPSPYSIQTDYTTVFLSEEDLWMAYPWDCRFQRSGVTPAKIVSFLQAHAQNVRPFQPNTLSQRAERTFFPEESLTALESLILPIDALPELQNIEDESLIPSVEDVKEDLPSHQRVYHNLVHRHIASPTGQQILLMAVVDALMSQLYGMVDQRQALLLQQRCVLVEQVRHWHLLTHQCVVHALFSSGGMNEPCWHVTVGVPSRFLTAA</sequence>
<proteinExistence type="predicted"/>
<accession>A0A402A888</accession>
<dbReference type="AlphaFoldDB" id="A0A402A888"/>
<dbReference type="OrthoDB" id="9866643at2"/>
<name>A0A402A888_9CHLR</name>
<comment type="caution">
    <text evidence="1">The sequence shown here is derived from an EMBL/GenBank/DDBJ whole genome shotgun (WGS) entry which is preliminary data.</text>
</comment>
<protein>
    <submittedName>
        <fullName evidence="1">Uncharacterized protein</fullName>
    </submittedName>
</protein>
<organism evidence="1 2">
    <name type="scientific">Tengunoibacter tsumagoiensis</name>
    <dbReference type="NCBI Taxonomy" id="2014871"/>
    <lineage>
        <taxon>Bacteria</taxon>
        <taxon>Bacillati</taxon>
        <taxon>Chloroflexota</taxon>
        <taxon>Ktedonobacteria</taxon>
        <taxon>Ktedonobacterales</taxon>
        <taxon>Dictyobacteraceae</taxon>
        <taxon>Tengunoibacter</taxon>
    </lineage>
</organism>
<keyword evidence="2" id="KW-1185">Reference proteome</keyword>
<gene>
    <name evidence="1" type="ORF">KTT_51780</name>
</gene>
<dbReference type="RefSeq" id="WP_126582800.1">
    <property type="nucleotide sequence ID" value="NZ_BIFR01000002.1"/>
</dbReference>
<evidence type="ECO:0000313" key="1">
    <source>
        <dbReference type="EMBL" id="GCE15319.1"/>
    </source>
</evidence>
<evidence type="ECO:0000313" key="2">
    <source>
        <dbReference type="Proteomes" id="UP000287352"/>
    </source>
</evidence>
<reference evidence="2" key="1">
    <citation type="submission" date="2018-12" db="EMBL/GenBank/DDBJ databases">
        <title>Tengunoibacter tsumagoiensis gen. nov., sp. nov., Dictyobacter kobayashii sp. nov., D. alpinus sp. nov., and D. joshuensis sp. nov. and description of Dictyobacteraceae fam. nov. within the order Ktedonobacterales isolated from Tengu-no-mugimeshi.</title>
        <authorList>
            <person name="Wang C.M."/>
            <person name="Zheng Y."/>
            <person name="Sakai Y."/>
            <person name="Toyoda A."/>
            <person name="Minakuchi Y."/>
            <person name="Abe K."/>
            <person name="Yokota A."/>
            <person name="Yabe S."/>
        </authorList>
    </citation>
    <scope>NUCLEOTIDE SEQUENCE [LARGE SCALE GENOMIC DNA]</scope>
    <source>
        <strain evidence="2">Uno3</strain>
    </source>
</reference>
<dbReference type="Proteomes" id="UP000287352">
    <property type="component" value="Unassembled WGS sequence"/>
</dbReference>